<dbReference type="InterPro" id="IPR011500">
    <property type="entry name" value="GPCR_3_9-Cys_dom"/>
</dbReference>
<dbReference type="eggNOG" id="KOG1056">
    <property type="taxonomic scope" value="Eukaryota"/>
</dbReference>
<keyword evidence="6 12" id="KW-1133">Transmembrane helix</keyword>
<dbReference type="FunFam" id="3.40.50.2300:FF:000145">
    <property type="entry name" value="Glutamate receptor, metabotropic"/>
    <property type="match status" value="1"/>
</dbReference>
<comment type="similarity">
    <text evidence="2">Belongs to the G-protein coupled receptor 3 family.</text>
</comment>
<dbReference type="GO" id="GO:0004930">
    <property type="term" value="F:G protein-coupled receptor activity"/>
    <property type="evidence" value="ECO:0007669"/>
    <property type="project" value="UniProtKB-KW"/>
</dbReference>
<keyword evidence="4 12" id="KW-0812">Transmembrane</keyword>
<dbReference type="Gene3D" id="3.40.50.2300">
    <property type="match status" value="2"/>
</dbReference>
<feature type="transmembrane region" description="Helical" evidence="12">
    <location>
        <begin position="476"/>
        <end position="496"/>
    </location>
</feature>
<dbReference type="GO" id="GO:0005886">
    <property type="term" value="C:plasma membrane"/>
    <property type="evidence" value="ECO:0007669"/>
    <property type="project" value="UniProtKB-SubCell"/>
</dbReference>
<dbReference type="Gene3D" id="2.10.50.30">
    <property type="entry name" value="GPCR, family 3, nine cysteines domain"/>
    <property type="match status" value="1"/>
</dbReference>
<dbReference type="HOGENOM" id="CLU_005389_0_0_1"/>
<evidence type="ECO:0000256" key="3">
    <source>
        <dbReference type="ARBA" id="ARBA00022475"/>
    </source>
</evidence>
<dbReference type="Proteomes" id="UP000007875">
    <property type="component" value="Unassembled WGS sequence"/>
</dbReference>
<reference evidence="14" key="3">
    <citation type="submission" date="2025-09" db="UniProtKB">
        <authorList>
            <consortium name="Ensembl"/>
        </authorList>
    </citation>
    <scope>IDENTIFICATION</scope>
</reference>
<dbReference type="Pfam" id="PF07562">
    <property type="entry name" value="NCD3G"/>
    <property type="match status" value="1"/>
</dbReference>
<comment type="subcellular location">
    <subcellularLocation>
        <location evidence="1">Cell membrane</location>
        <topology evidence="1">Multi-pass membrane protein</topology>
    </subcellularLocation>
</comment>
<evidence type="ECO:0000256" key="11">
    <source>
        <dbReference type="ARBA" id="ARBA00023224"/>
    </source>
</evidence>
<feature type="transmembrane region" description="Helical" evidence="12">
    <location>
        <begin position="549"/>
        <end position="574"/>
    </location>
</feature>
<feature type="transmembrane region" description="Helical" evidence="12">
    <location>
        <begin position="433"/>
        <end position="455"/>
    </location>
</feature>
<keyword evidence="5" id="KW-0732">Signal</keyword>
<organism evidence="14 15">
    <name type="scientific">Ciona savignyi</name>
    <name type="common">Pacific transparent sea squirt</name>
    <dbReference type="NCBI Taxonomy" id="51511"/>
    <lineage>
        <taxon>Eukaryota</taxon>
        <taxon>Metazoa</taxon>
        <taxon>Chordata</taxon>
        <taxon>Tunicata</taxon>
        <taxon>Ascidiacea</taxon>
        <taxon>Phlebobranchia</taxon>
        <taxon>Cionidae</taxon>
        <taxon>Ciona</taxon>
    </lineage>
</organism>
<feature type="transmembrane region" description="Helical" evidence="12">
    <location>
        <begin position="594"/>
        <end position="615"/>
    </location>
</feature>
<dbReference type="InParanoid" id="H2YJV7"/>
<dbReference type="InterPro" id="IPR000337">
    <property type="entry name" value="GPCR_3"/>
</dbReference>
<dbReference type="Pfam" id="PF00003">
    <property type="entry name" value="7tm_3"/>
    <property type="match status" value="1"/>
</dbReference>
<keyword evidence="15" id="KW-1185">Reference proteome</keyword>
<name>H2YJV7_CIOSA</name>
<evidence type="ECO:0000256" key="1">
    <source>
        <dbReference type="ARBA" id="ARBA00004651"/>
    </source>
</evidence>
<proteinExistence type="inferred from homology"/>
<evidence type="ECO:0000256" key="10">
    <source>
        <dbReference type="ARBA" id="ARBA00023180"/>
    </source>
</evidence>
<protein>
    <recommendedName>
        <fullName evidence="13">G-protein coupled receptors family 3 profile domain-containing protein</fullName>
    </recommendedName>
</protein>
<evidence type="ECO:0000256" key="7">
    <source>
        <dbReference type="ARBA" id="ARBA00023040"/>
    </source>
</evidence>
<evidence type="ECO:0000256" key="12">
    <source>
        <dbReference type="SAM" id="Phobius"/>
    </source>
</evidence>
<sequence length="699" mass="78543">LVAGVVGPESSSNTLLSAHACNLALTPIISYFATSLELTDTSIFPTLFTTVPSDDYQVSAMLDLLDFFGWSYFSFIHTDDRYGKDALDYVQMYMKEMCLASVQQVSSSAGPDLYDDVVANLLRYKQESRTSVVIVFTDGIAANKLFYAVDRANATGEFVWIGSEGWGVSLNDISANLHVAQGAVTFTPHTENDPEFDEYFQNLNITHNNPWWKEIWQEHFQCSWIVGENDENSCWSHDHIDTTNGYVSDSTVSLVNDAVYAFAYAISDCVNNTDHLTDRHGNVIIPPWKLVDYIRKISFPGSALGRDISLGDSNAYYDINNLQITDNGTFDYVKVGSWDSKVKLVLDSSAIQWPGHKQTPISYCSDFCRLGEVSVFMILKIACCWDCEKCSEGSIVVNNTRCQPCDIFYWPNANFSECEPLEFEYLRWYEAPAILLAVFGCLVLLCALLSAAFYIKVRFIGLETILVKASGRELMSVIMLGIIVQGTMVFLILSEPTTITCFIYRFIFGLDLTISYAAIVIKSNRIYRIFSHGMKSAAAPKWTKTHHQLIMTGAIILIQIVIISALCFVYPPVVQKYQTKPGLAEIACSLENNITILLPLSYNFLLILPCLYYGWKTRYLPANYNESRFIAFTVSTTLVVWIAFIPTYLTVGTSQDTSSKIHVEILATVEIMSSFNTLACLFFPKIYAVMFVPTESWHV</sequence>
<evidence type="ECO:0000256" key="4">
    <source>
        <dbReference type="ARBA" id="ARBA00022692"/>
    </source>
</evidence>
<dbReference type="Ensembl" id="ENSCSAVT00000005681.1">
    <property type="protein sequence ID" value="ENSCSAVP00000005606.1"/>
    <property type="gene ID" value="ENSCSAVG00000003349.1"/>
</dbReference>
<dbReference type="SUPFAM" id="SSF53822">
    <property type="entry name" value="Periplasmic binding protein-like I"/>
    <property type="match status" value="1"/>
</dbReference>
<dbReference type="InterPro" id="IPR028082">
    <property type="entry name" value="Peripla_BP_I"/>
</dbReference>
<evidence type="ECO:0000256" key="9">
    <source>
        <dbReference type="ARBA" id="ARBA00023170"/>
    </source>
</evidence>
<dbReference type="OMA" id="KIACCWD"/>
<dbReference type="STRING" id="51511.ENSCSAVP00000005606"/>
<keyword evidence="7" id="KW-0297">G-protein coupled receptor</keyword>
<evidence type="ECO:0000313" key="15">
    <source>
        <dbReference type="Proteomes" id="UP000007875"/>
    </source>
</evidence>
<dbReference type="InterPro" id="IPR001828">
    <property type="entry name" value="ANF_lig-bd_rcpt"/>
</dbReference>
<evidence type="ECO:0000256" key="6">
    <source>
        <dbReference type="ARBA" id="ARBA00022989"/>
    </source>
</evidence>
<evidence type="ECO:0000256" key="5">
    <source>
        <dbReference type="ARBA" id="ARBA00022729"/>
    </source>
</evidence>
<evidence type="ECO:0000259" key="13">
    <source>
        <dbReference type="PROSITE" id="PS50259"/>
    </source>
</evidence>
<keyword evidence="11" id="KW-0807">Transducer</keyword>
<keyword evidence="9" id="KW-0675">Receptor</keyword>
<dbReference type="FunFam" id="2.10.50.30:FF:000004">
    <property type="entry name" value="Taste receptor type 1 member 3-like protein"/>
    <property type="match status" value="1"/>
</dbReference>
<evidence type="ECO:0000313" key="14">
    <source>
        <dbReference type="Ensembl" id="ENSCSAVP00000005606.1"/>
    </source>
</evidence>
<feature type="transmembrane region" description="Helical" evidence="12">
    <location>
        <begin position="502"/>
        <end position="521"/>
    </location>
</feature>
<keyword evidence="8 12" id="KW-0472">Membrane</keyword>
<dbReference type="Pfam" id="PF01094">
    <property type="entry name" value="ANF_receptor"/>
    <property type="match status" value="1"/>
</dbReference>
<evidence type="ECO:0000256" key="2">
    <source>
        <dbReference type="ARBA" id="ARBA00007242"/>
    </source>
</evidence>
<reference evidence="14" key="2">
    <citation type="submission" date="2025-08" db="UniProtKB">
        <authorList>
            <consortium name="Ensembl"/>
        </authorList>
    </citation>
    <scope>IDENTIFICATION</scope>
</reference>
<dbReference type="PRINTS" id="PR00593">
    <property type="entry name" value="MTABOTROPICR"/>
</dbReference>
<dbReference type="InterPro" id="IPR000162">
    <property type="entry name" value="GPCR_3_mtglu_rcpt"/>
</dbReference>
<dbReference type="InterPro" id="IPR017978">
    <property type="entry name" value="GPCR_3_C"/>
</dbReference>
<feature type="transmembrane region" description="Helical" evidence="12">
    <location>
        <begin position="661"/>
        <end position="683"/>
    </location>
</feature>
<dbReference type="AlphaFoldDB" id="H2YJV7"/>
<feature type="domain" description="G-protein coupled receptors family 3 profile" evidence="13">
    <location>
        <begin position="436"/>
        <end position="693"/>
    </location>
</feature>
<keyword evidence="3" id="KW-1003">Cell membrane</keyword>
<reference evidence="15" key="1">
    <citation type="submission" date="2003-08" db="EMBL/GenBank/DDBJ databases">
        <authorList>
            <person name="Birren B."/>
            <person name="Nusbaum C."/>
            <person name="Abebe A."/>
            <person name="Abouelleil A."/>
            <person name="Adekoya E."/>
            <person name="Ait-zahra M."/>
            <person name="Allen N."/>
            <person name="Allen T."/>
            <person name="An P."/>
            <person name="Anderson M."/>
            <person name="Anderson S."/>
            <person name="Arachchi H."/>
            <person name="Armbruster J."/>
            <person name="Bachantsang P."/>
            <person name="Baldwin J."/>
            <person name="Barry A."/>
            <person name="Bayul T."/>
            <person name="Blitshsteyn B."/>
            <person name="Bloom T."/>
            <person name="Blye J."/>
            <person name="Boguslavskiy L."/>
            <person name="Borowsky M."/>
            <person name="Boukhgalter B."/>
            <person name="Brunache A."/>
            <person name="Butler J."/>
            <person name="Calixte N."/>
            <person name="Calvo S."/>
            <person name="Camarata J."/>
            <person name="Campo K."/>
            <person name="Chang J."/>
            <person name="Cheshatsang Y."/>
            <person name="Citroen M."/>
            <person name="Collymore A."/>
            <person name="Considine T."/>
            <person name="Cook A."/>
            <person name="Cooke P."/>
            <person name="Corum B."/>
            <person name="Cuomo C."/>
            <person name="David R."/>
            <person name="Dawoe T."/>
            <person name="Degray S."/>
            <person name="Dodge S."/>
            <person name="Dooley K."/>
            <person name="Dorje P."/>
            <person name="Dorjee K."/>
            <person name="Dorris L."/>
            <person name="Duffey N."/>
            <person name="Dupes A."/>
            <person name="Elkins T."/>
            <person name="Engels R."/>
            <person name="Erickson J."/>
            <person name="Farina A."/>
            <person name="Faro S."/>
            <person name="Ferreira P."/>
            <person name="Fischer H."/>
            <person name="Fitzgerald M."/>
            <person name="Foley K."/>
            <person name="Gage D."/>
            <person name="Galagan J."/>
            <person name="Gearin G."/>
            <person name="Gnerre S."/>
            <person name="Gnirke A."/>
            <person name="Goyette A."/>
            <person name="Graham J."/>
            <person name="Grandbois E."/>
            <person name="Gyaltsen K."/>
            <person name="Hafez N."/>
            <person name="Hagopian D."/>
            <person name="Hagos B."/>
            <person name="Hall J."/>
            <person name="Hatcher B."/>
            <person name="Heller A."/>
            <person name="Higgins H."/>
            <person name="Honan T."/>
            <person name="Horn A."/>
            <person name="Houde N."/>
            <person name="Hughes L."/>
            <person name="Hulme W."/>
            <person name="Husby E."/>
            <person name="Iliev I."/>
            <person name="Jaffe D."/>
            <person name="Jones C."/>
            <person name="Kamal M."/>
            <person name="Kamat A."/>
            <person name="Kamvysselis M."/>
            <person name="Karlsson E."/>
            <person name="Kells C."/>
            <person name="Kieu A."/>
            <person name="Kisner P."/>
            <person name="Kodira C."/>
            <person name="Kulbokas E."/>
            <person name="Labutti K."/>
            <person name="Lama D."/>
            <person name="Landers T."/>
            <person name="Leger J."/>
            <person name="Levine S."/>
            <person name="Lewis D."/>
            <person name="Lewis T."/>
            <person name="Lindblad-toh K."/>
            <person name="Liu X."/>
            <person name="Lokyitsang T."/>
            <person name="Lokyitsang Y."/>
            <person name="Lucien O."/>
            <person name="Lui A."/>
            <person name="Ma L.J."/>
            <person name="Mabbitt R."/>
            <person name="Macdonald J."/>
            <person name="Maclean C."/>
            <person name="Major J."/>
            <person name="Manning J."/>
            <person name="Marabella R."/>
            <person name="Maru K."/>
            <person name="Matthews C."/>
            <person name="Mauceli E."/>
            <person name="Mccarthy M."/>
            <person name="Mcdonough S."/>
            <person name="Mcghee T."/>
            <person name="Meldrim J."/>
            <person name="Meneus L."/>
            <person name="Mesirov J."/>
            <person name="Mihalev A."/>
            <person name="Mihova T."/>
            <person name="Mikkelsen T."/>
            <person name="Mlenga V."/>
            <person name="Moru K."/>
            <person name="Mozes J."/>
            <person name="Mulrain L."/>
            <person name="Munson G."/>
            <person name="Naylor J."/>
            <person name="Newes C."/>
            <person name="Nguyen C."/>
            <person name="Nguyen N."/>
            <person name="Nguyen T."/>
            <person name="Nicol R."/>
            <person name="Nielsen C."/>
            <person name="Nizzari M."/>
            <person name="Norbu C."/>
            <person name="Norbu N."/>
            <person name="O'donnell P."/>
            <person name="Okoawo O."/>
            <person name="O'leary S."/>
            <person name="Omotosho B."/>
            <person name="O'neill K."/>
            <person name="Osman S."/>
            <person name="Parker S."/>
            <person name="Perrin D."/>
            <person name="Phunkhang P."/>
            <person name="Piqani B."/>
            <person name="Purcell S."/>
            <person name="Rachupka T."/>
            <person name="Ramasamy U."/>
            <person name="Rameau R."/>
            <person name="Ray V."/>
            <person name="Raymond C."/>
            <person name="Retta R."/>
            <person name="Richardson S."/>
            <person name="Rise C."/>
            <person name="Rodriguez J."/>
            <person name="Rogers J."/>
            <person name="Rogov P."/>
            <person name="Rutman M."/>
            <person name="Schupbach R."/>
            <person name="Seaman C."/>
            <person name="Settipalli S."/>
            <person name="Sharpe T."/>
            <person name="Sheridan J."/>
            <person name="Sherpa N."/>
            <person name="Shi J."/>
            <person name="Smirnov S."/>
            <person name="Smith C."/>
            <person name="Sougnez C."/>
            <person name="Spencer B."/>
            <person name="Stalker J."/>
            <person name="Stange-thomann N."/>
            <person name="Stavropoulos S."/>
            <person name="Stetson K."/>
            <person name="Stone C."/>
            <person name="Stone S."/>
            <person name="Stubbs M."/>
            <person name="Talamas J."/>
            <person name="Tchuinga P."/>
            <person name="Tenzing P."/>
            <person name="Tesfaye S."/>
            <person name="Theodore J."/>
            <person name="Thoulutsang Y."/>
            <person name="Topham K."/>
            <person name="Towey S."/>
            <person name="Tsamla T."/>
            <person name="Tsomo N."/>
            <person name="Vallee D."/>
            <person name="Vassiliev H."/>
            <person name="Venkataraman V."/>
            <person name="Vinson J."/>
            <person name="Vo A."/>
            <person name="Wade C."/>
            <person name="Wang S."/>
            <person name="Wangchuk T."/>
            <person name="Wangdi T."/>
            <person name="Whittaker C."/>
            <person name="Wilkinson J."/>
            <person name="Wu Y."/>
            <person name="Wyman D."/>
            <person name="Yadav S."/>
            <person name="Yang S."/>
            <person name="Yang X."/>
            <person name="Yeager S."/>
            <person name="Yee E."/>
            <person name="Young G."/>
            <person name="Zainoun J."/>
            <person name="Zembeck L."/>
            <person name="Zimmer A."/>
            <person name="Zody M."/>
            <person name="Lander E."/>
        </authorList>
    </citation>
    <scope>NUCLEOTIDE SEQUENCE [LARGE SCALE GENOMIC DNA]</scope>
</reference>
<dbReference type="InterPro" id="IPR050726">
    <property type="entry name" value="mGluR"/>
</dbReference>
<dbReference type="PANTHER" id="PTHR24060">
    <property type="entry name" value="METABOTROPIC GLUTAMATE RECEPTOR"/>
    <property type="match status" value="1"/>
</dbReference>
<dbReference type="GeneTree" id="ENSGT01030000234595"/>
<accession>H2YJV7</accession>
<dbReference type="PROSITE" id="PS50259">
    <property type="entry name" value="G_PROTEIN_RECEP_F3_4"/>
    <property type="match status" value="1"/>
</dbReference>
<dbReference type="InterPro" id="IPR038550">
    <property type="entry name" value="GPCR_3_9-Cys_sf"/>
</dbReference>
<evidence type="ECO:0000256" key="8">
    <source>
        <dbReference type="ARBA" id="ARBA00023136"/>
    </source>
</evidence>
<feature type="transmembrane region" description="Helical" evidence="12">
    <location>
        <begin position="627"/>
        <end position="649"/>
    </location>
</feature>
<dbReference type="PRINTS" id="PR00248">
    <property type="entry name" value="GPCRMGR"/>
</dbReference>
<keyword evidence="10" id="KW-0325">Glycoprotein</keyword>